<dbReference type="Proteomes" id="UP000092154">
    <property type="component" value="Unassembled WGS sequence"/>
</dbReference>
<gene>
    <name evidence="1" type="ORF">K503DRAFT_806487</name>
</gene>
<reference evidence="1 2" key="1">
    <citation type="submission" date="2016-06" db="EMBL/GenBank/DDBJ databases">
        <title>Comparative genomics of the ectomycorrhizal sister species Rhizopogon vinicolor and Rhizopogon vesiculosus (Basidiomycota: Boletales) reveals a divergence of the mating type B locus.</title>
        <authorList>
            <consortium name="DOE Joint Genome Institute"/>
            <person name="Mujic A.B."/>
            <person name="Kuo A."/>
            <person name="Tritt A."/>
            <person name="Lipzen A."/>
            <person name="Chen C."/>
            <person name="Johnson J."/>
            <person name="Sharma A."/>
            <person name="Barry K."/>
            <person name="Grigoriev I.V."/>
            <person name="Spatafora J.W."/>
        </authorList>
    </citation>
    <scope>NUCLEOTIDE SEQUENCE [LARGE SCALE GENOMIC DNA]</scope>
    <source>
        <strain evidence="1 2">AM-OR11-026</strain>
    </source>
</reference>
<dbReference type="InParanoid" id="A0A1B7MEF9"/>
<evidence type="ECO:0000313" key="2">
    <source>
        <dbReference type="Proteomes" id="UP000092154"/>
    </source>
</evidence>
<protein>
    <submittedName>
        <fullName evidence="1">Uncharacterized protein</fullName>
    </submittedName>
</protein>
<sequence length="118" mass="13282">MDECLQQIRLVRQIPEELIVSGTHICITEEVNRLIISISWILVAQDDPATNFHGIFDLFYYSTILQFSSALQMFILGPRLILGVREYHAKLVANSDAASAMTSISFQERIHISTSNGV</sequence>
<dbReference type="EMBL" id="KV449698">
    <property type="protein sequence ID" value="OAX30989.1"/>
    <property type="molecule type" value="Genomic_DNA"/>
</dbReference>
<evidence type="ECO:0000313" key="1">
    <source>
        <dbReference type="EMBL" id="OAX30989.1"/>
    </source>
</evidence>
<accession>A0A1B7MEF9</accession>
<dbReference type="OrthoDB" id="2688894at2759"/>
<name>A0A1B7MEF9_9AGAM</name>
<keyword evidence="2" id="KW-1185">Reference proteome</keyword>
<organism evidence="1 2">
    <name type="scientific">Rhizopogon vinicolor AM-OR11-026</name>
    <dbReference type="NCBI Taxonomy" id="1314800"/>
    <lineage>
        <taxon>Eukaryota</taxon>
        <taxon>Fungi</taxon>
        <taxon>Dikarya</taxon>
        <taxon>Basidiomycota</taxon>
        <taxon>Agaricomycotina</taxon>
        <taxon>Agaricomycetes</taxon>
        <taxon>Agaricomycetidae</taxon>
        <taxon>Boletales</taxon>
        <taxon>Suillineae</taxon>
        <taxon>Rhizopogonaceae</taxon>
        <taxon>Rhizopogon</taxon>
    </lineage>
</organism>
<dbReference type="AlphaFoldDB" id="A0A1B7MEF9"/>
<proteinExistence type="predicted"/>